<dbReference type="Pfam" id="PF05336">
    <property type="entry name" value="rhaM"/>
    <property type="match status" value="1"/>
</dbReference>
<evidence type="ECO:0000313" key="2">
    <source>
        <dbReference type="Proteomes" id="UP000515806"/>
    </source>
</evidence>
<protein>
    <submittedName>
        <fullName evidence="1">L-rhamnose mutarotase</fullName>
    </submittedName>
</protein>
<dbReference type="KEGG" id="proe:H9L23_17910"/>
<evidence type="ECO:0000313" key="1">
    <source>
        <dbReference type="EMBL" id="QNN45113.1"/>
    </source>
</evidence>
<keyword evidence="2" id="KW-1185">Reference proteome</keyword>
<dbReference type="Gene3D" id="3.30.70.100">
    <property type="match status" value="1"/>
</dbReference>
<dbReference type="InterPro" id="IPR011008">
    <property type="entry name" value="Dimeric_a/b-barrel"/>
</dbReference>
<dbReference type="PANTHER" id="PTHR34389">
    <property type="entry name" value="L-RHAMNOSE MUTAROTASE"/>
    <property type="match status" value="1"/>
</dbReference>
<dbReference type="PANTHER" id="PTHR34389:SF2">
    <property type="entry name" value="L-RHAMNOSE MUTAROTASE"/>
    <property type="match status" value="1"/>
</dbReference>
<dbReference type="EMBL" id="CP060723">
    <property type="protein sequence ID" value="QNN45113.1"/>
    <property type="molecule type" value="Genomic_DNA"/>
</dbReference>
<proteinExistence type="predicted"/>
<dbReference type="GO" id="GO:0016857">
    <property type="term" value="F:racemase and epimerase activity, acting on carbohydrates and derivatives"/>
    <property type="evidence" value="ECO:0007669"/>
    <property type="project" value="InterPro"/>
</dbReference>
<gene>
    <name evidence="1" type="ORF">H9L23_17910</name>
</gene>
<accession>A0A7G9QP38</accession>
<name>A0A7G9QP38_9SPHI</name>
<organism evidence="1 2">
    <name type="scientific">Pedobacter roseus</name>
    <dbReference type="NCBI Taxonomy" id="336820"/>
    <lineage>
        <taxon>Bacteria</taxon>
        <taxon>Pseudomonadati</taxon>
        <taxon>Bacteroidota</taxon>
        <taxon>Sphingobacteriia</taxon>
        <taxon>Sphingobacteriales</taxon>
        <taxon>Sphingobacteriaceae</taxon>
        <taxon>Pedobacter</taxon>
    </lineage>
</organism>
<dbReference type="AlphaFoldDB" id="A0A7G9QP38"/>
<dbReference type="Proteomes" id="UP000515806">
    <property type="component" value="Chromosome"/>
</dbReference>
<dbReference type="SUPFAM" id="SSF54909">
    <property type="entry name" value="Dimeric alpha+beta barrel"/>
    <property type="match status" value="1"/>
</dbReference>
<sequence length="140" mass="15968">MPLLILLACNTTTKPEQSGFDQKDAEQKVKRYGSITGIKPEQIAAYKKLHAAAWPGVLKKITECNIHNYSIYLKEIEGKPYLFSYFEYTGKDFDADMKKMAADTTTQRWWKETAPMQIPLPDAAAKGETWSGMEEVFHQD</sequence>
<dbReference type="InterPro" id="IPR008000">
    <property type="entry name" value="Rham/fucose_mutarotase"/>
</dbReference>
<reference evidence="1 2" key="1">
    <citation type="submission" date="2020-08" db="EMBL/GenBank/DDBJ databases">
        <title>Genome sequence of Pedobacter roseus KACC 11594T.</title>
        <authorList>
            <person name="Hyun D.-W."/>
            <person name="Bae J.-W."/>
        </authorList>
    </citation>
    <scope>NUCLEOTIDE SEQUENCE [LARGE SCALE GENOMIC DNA]</scope>
    <source>
        <strain evidence="1 2">KACC 11594</strain>
    </source>
</reference>